<accession>A0A1F7YGY7</accession>
<comment type="caution">
    <text evidence="2">The sequence shown here is derived from an EMBL/GenBank/DDBJ whole genome shotgun (WGS) entry which is preliminary data.</text>
</comment>
<feature type="transmembrane region" description="Helical" evidence="1">
    <location>
        <begin position="32"/>
        <end position="50"/>
    </location>
</feature>
<organism evidence="2 3">
    <name type="scientific">Candidatus Woesebacteria bacterium RIFCSPHIGHO2_01_FULL_39_28</name>
    <dbReference type="NCBI Taxonomy" id="1802496"/>
    <lineage>
        <taxon>Bacteria</taxon>
        <taxon>Candidatus Woeseibacteriota</taxon>
    </lineage>
</organism>
<dbReference type="PANTHER" id="PTHR47245">
    <property type="entry name" value="PEPTIDYLPROLYL ISOMERASE"/>
    <property type="match status" value="1"/>
</dbReference>
<dbReference type="PANTHER" id="PTHR47245:SF2">
    <property type="entry name" value="PEPTIDYL-PROLYL CIS-TRANS ISOMERASE HP_0175-RELATED"/>
    <property type="match status" value="1"/>
</dbReference>
<evidence type="ECO:0008006" key="4">
    <source>
        <dbReference type="Google" id="ProtNLM"/>
    </source>
</evidence>
<keyword evidence="1" id="KW-0812">Transmembrane</keyword>
<reference evidence="2 3" key="1">
    <citation type="journal article" date="2016" name="Nat. Commun.">
        <title>Thousands of microbial genomes shed light on interconnected biogeochemical processes in an aquifer system.</title>
        <authorList>
            <person name="Anantharaman K."/>
            <person name="Brown C.T."/>
            <person name="Hug L.A."/>
            <person name="Sharon I."/>
            <person name="Castelle C.J."/>
            <person name="Probst A.J."/>
            <person name="Thomas B.C."/>
            <person name="Singh A."/>
            <person name="Wilkins M.J."/>
            <person name="Karaoz U."/>
            <person name="Brodie E.L."/>
            <person name="Williams K.H."/>
            <person name="Hubbard S.S."/>
            <person name="Banfield J.F."/>
        </authorList>
    </citation>
    <scope>NUCLEOTIDE SEQUENCE [LARGE SCALE GENOMIC DNA]</scope>
</reference>
<dbReference type="InterPro" id="IPR050245">
    <property type="entry name" value="PrsA_foldase"/>
</dbReference>
<dbReference type="Gene3D" id="1.10.4030.10">
    <property type="entry name" value="Porin chaperone SurA, peptide-binding domain"/>
    <property type="match status" value="1"/>
</dbReference>
<dbReference type="Proteomes" id="UP000178851">
    <property type="component" value="Unassembled WGS sequence"/>
</dbReference>
<evidence type="ECO:0000256" key="1">
    <source>
        <dbReference type="SAM" id="Phobius"/>
    </source>
</evidence>
<dbReference type="AlphaFoldDB" id="A0A1F7YGY7"/>
<dbReference type="Pfam" id="PF13624">
    <property type="entry name" value="SurA_N_3"/>
    <property type="match status" value="1"/>
</dbReference>
<dbReference type="InterPro" id="IPR027304">
    <property type="entry name" value="Trigger_fact/SurA_dom_sf"/>
</dbReference>
<sequence length="220" mass="24720">MKIGSLKKGLATKVASYKKRLQKKSENPKNKFLIIGFIVVLLLLTVGYKFKGLLIAATVNGQPVTRVSVIKDLEKQGGKQVLDSLVTKVLITQEASKKGVNVTEDDIKKEEDNLEKTLSGQGTTLDNALSLQGLTRNDLADQIRTQKMVEGLLKDKLSISDDELKTYFDQNKTTFAKDAKFDDVKDQVRDQVFRQKLTSEYQTWITDLKKSAKINYFVSL</sequence>
<proteinExistence type="predicted"/>
<keyword evidence="1" id="KW-0472">Membrane</keyword>
<name>A0A1F7YGY7_9BACT</name>
<evidence type="ECO:0000313" key="3">
    <source>
        <dbReference type="Proteomes" id="UP000178851"/>
    </source>
</evidence>
<protein>
    <recommendedName>
        <fullName evidence="4">SurA N-terminal domain-containing protein</fullName>
    </recommendedName>
</protein>
<gene>
    <name evidence="2" type="ORF">A2627_01010</name>
</gene>
<dbReference type="SUPFAM" id="SSF109998">
    <property type="entry name" value="Triger factor/SurA peptide-binding domain-like"/>
    <property type="match status" value="1"/>
</dbReference>
<keyword evidence="1" id="KW-1133">Transmembrane helix</keyword>
<evidence type="ECO:0000313" key="2">
    <source>
        <dbReference type="EMBL" id="OGM26587.1"/>
    </source>
</evidence>
<dbReference type="EMBL" id="MGGI01000012">
    <property type="protein sequence ID" value="OGM26587.1"/>
    <property type="molecule type" value="Genomic_DNA"/>
</dbReference>